<sequence>MMNGDQIVIGFIESVREIAQQGDTTPALDRVEEALRQIQQDTTNGFKQIQKDTEDI</sequence>
<dbReference type="AlphaFoldDB" id="A0A5N5WLF9"/>
<evidence type="ECO:0000313" key="2">
    <source>
        <dbReference type="Proteomes" id="UP000326565"/>
    </source>
</evidence>
<organism evidence="1 2">
    <name type="scientific">Aspergillus leporis</name>
    <dbReference type="NCBI Taxonomy" id="41062"/>
    <lineage>
        <taxon>Eukaryota</taxon>
        <taxon>Fungi</taxon>
        <taxon>Dikarya</taxon>
        <taxon>Ascomycota</taxon>
        <taxon>Pezizomycotina</taxon>
        <taxon>Eurotiomycetes</taxon>
        <taxon>Eurotiomycetidae</taxon>
        <taxon>Eurotiales</taxon>
        <taxon>Aspergillaceae</taxon>
        <taxon>Aspergillus</taxon>
        <taxon>Aspergillus subgen. Circumdati</taxon>
    </lineage>
</organism>
<name>A0A5N5WLF9_9EURO</name>
<proteinExistence type="predicted"/>
<keyword evidence="2" id="KW-1185">Reference proteome</keyword>
<feature type="non-terminal residue" evidence="1">
    <location>
        <position position="56"/>
    </location>
</feature>
<protein>
    <submittedName>
        <fullName evidence="1">Uncharacterized protein</fullName>
    </submittedName>
</protein>
<dbReference type="Proteomes" id="UP000326565">
    <property type="component" value="Unassembled WGS sequence"/>
</dbReference>
<evidence type="ECO:0000313" key="1">
    <source>
        <dbReference type="EMBL" id="KAB8069119.1"/>
    </source>
</evidence>
<accession>A0A5N5WLF9</accession>
<reference evidence="1 2" key="1">
    <citation type="submission" date="2019-04" db="EMBL/GenBank/DDBJ databases">
        <title>Friends and foes A comparative genomics study of 23 Aspergillus species from section Flavi.</title>
        <authorList>
            <consortium name="DOE Joint Genome Institute"/>
            <person name="Kjaerbolling I."/>
            <person name="Vesth T."/>
            <person name="Frisvad J.C."/>
            <person name="Nybo J.L."/>
            <person name="Theobald S."/>
            <person name="Kildgaard S."/>
            <person name="Isbrandt T."/>
            <person name="Kuo A."/>
            <person name="Sato A."/>
            <person name="Lyhne E.K."/>
            <person name="Kogle M.E."/>
            <person name="Wiebenga A."/>
            <person name="Kun R.S."/>
            <person name="Lubbers R.J."/>
            <person name="Makela M.R."/>
            <person name="Barry K."/>
            <person name="Chovatia M."/>
            <person name="Clum A."/>
            <person name="Daum C."/>
            <person name="Haridas S."/>
            <person name="He G."/>
            <person name="LaButti K."/>
            <person name="Lipzen A."/>
            <person name="Mondo S."/>
            <person name="Riley R."/>
            <person name="Salamov A."/>
            <person name="Simmons B.A."/>
            <person name="Magnuson J.K."/>
            <person name="Henrissat B."/>
            <person name="Mortensen U.H."/>
            <person name="Larsen T.O."/>
            <person name="Devries R.P."/>
            <person name="Grigoriev I.V."/>
            <person name="Machida M."/>
            <person name="Baker S.E."/>
            <person name="Andersen M.R."/>
        </authorList>
    </citation>
    <scope>NUCLEOTIDE SEQUENCE [LARGE SCALE GENOMIC DNA]</scope>
    <source>
        <strain evidence="1 2">CBS 151.66</strain>
    </source>
</reference>
<dbReference type="EMBL" id="ML732355">
    <property type="protein sequence ID" value="KAB8069119.1"/>
    <property type="molecule type" value="Genomic_DNA"/>
</dbReference>
<gene>
    <name evidence="1" type="ORF">BDV29DRAFT_183327</name>
</gene>